<gene>
    <name evidence="2" type="ORF">H340_26514</name>
</gene>
<proteinExistence type="predicted"/>
<dbReference type="Proteomes" id="UP000011740">
    <property type="component" value="Unassembled WGS sequence"/>
</dbReference>
<name>M3C0G7_STRM1</name>
<sequence>MDKPPAPQHQRAPAVGELVVDARRERVGEVTDTGEGRVRLRPPTGGDPWEALPCDVRPATDQDAWRVYRPSRCVECRDIKRRRSLALAAGDLKTAVELTEAMGVHLRLAHA</sequence>
<dbReference type="PATRIC" id="fig|1223523.3.peg.5385"/>
<feature type="region of interest" description="Disordered" evidence="1">
    <location>
        <begin position="29"/>
        <end position="54"/>
    </location>
</feature>
<evidence type="ECO:0000313" key="2">
    <source>
        <dbReference type="EMBL" id="EME97426.1"/>
    </source>
</evidence>
<accession>M3C0G7</accession>
<feature type="compositionally biased region" description="Basic and acidic residues" evidence="1">
    <location>
        <begin position="29"/>
        <end position="38"/>
    </location>
</feature>
<protein>
    <submittedName>
        <fullName evidence="2">Uncharacterized protein</fullName>
    </submittedName>
</protein>
<dbReference type="RefSeq" id="WP_004952155.1">
    <property type="nucleotide sequence ID" value="NZ_AORZ01000121.1"/>
</dbReference>
<dbReference type="STRING" id="1223523.H340_26514"/>
<evidence type="ECO:0000313" key="3">
    <source>
        <dbReference type="Proteomes" id="UP000011740"/>
    </source>
</evidence>
<evidence type="ECO:0000256" key="1">
    <source>
        <dbReference type="SAM" id="MobiDB-lite"/>
    </source>
</evidence>
<organism evidence="2 3">
    <name type="scientific">Streptomyces mobaraensis (strain ATCC 29032 / DSM 40847 / JCM 4168 / NBRC 13819 / NCIMB 11159 / IPCR 16-22)</name>
    <dbReference type="NCBI Taxonomy" id="1223523"/>
    <lineage>
        <taxon>Bacteria</taxon>
        <taxon>Bacillati</taxon>
        <taxon>Actinomycetota</taxon>
        <taxon>Actinomycetes</taxon>
        <taxon>Kitasatosporales</taxon>
        <taxon>Streptomycetaceae</taxon>
        <taxon>Streptomyces</taxon>
    </lineage>
</organism>
<comment type="caution">
    <text evidence="2">The sequence shown here is derived from an EMBL/GenBank/DDBJ whole genome shotgun (WGS) entry which is preliminary data.</text>
</comment>
<dbReference type="EMBL" id="AORZ01000121">
    <property type="protein sequence ID" value="EME97426.1"/>
    <property type="molecule type" value="Genomic_DNA"/>
</dbReference>
<reference evidence="2 3" key="1">
    <citation type="journal article" date="2013" name="Genome Announc.">
        <title>Whole-Genome Shotgun Assembly and Analysis of the Genome of Streptomyces mobaraensis DSM 40847, a Strain for Industrial Production of Microbial Transglutaminase.</title>
        <authorList>
            <person name="Yang H."/>
            <person name="He T."/>
            <person name="Wu W."/>
            <person name="Zhu W."/>
            <person name="Lu B."/>
            <person name="Sun W."/>
        </authorList>
    </citation>
    <scope>NUCLEOTIDE SEQUENCE [LARGE SCALE GENOMIC DNA]</scope>
    <source>
        <strain evidence="2 3">DSM 40847</strain>
    </source>
</reference>
<dbReference type="AlphaFoldDB" id="M3C0G7"/>